<reference evidence="3 4" key="1">
    <citation type="journal article" date="2007" name="J. Bacteriol.">
        <title>The complete genome sequence of Roseobacter denitrificans reveals a mixotrophic rather than photosynthetic metabolism.</title>
        <authorList>
            <person name="Swingley W.D."/>
            <person name="Sadekar S."/>
            <person name="Mastrian S.D."/>
            <person name="Matthies H.J."/>
            <person name="Hao J."/>
            <person name="Ramos H."/>
            <person name="Acharya C.R."/>
            <person name="Conrad A.L."/>
            <person name="Taylor H.L."/>
            <person name="Dejesa L.C."/>
            <person name="Shah M.K."/>
            <person name="O'huallachain M.E."/>
            <person name="Lince M.T."/>
            <person name="Blankenship R.E."/>
            <person name="Beatty J.T."/>
            <person name="Touchman J.W."/>
        </authorList>
    </citation>
    <scope>NUCLEOTIDE SEQUENCE [LARGE SCALE GENOMIC DNA]</scope>
    <source>
        <strain evidence="4">ATCC 33942 / OCh 114</strain>
    </source>
</reference>
<keyword evidence="4" id="KW-1185">Reference proteome</keyword>
<organism evidence="3 4">
    <name type="scientific">Roseobacter denitrificans (strain ATCC 33942 / OCh 114)</name>
    <name type="common">Erythrobacter sp. (strain OCh 114)</name>
    <name type="synonym">Roseobacter denitrificans</name>
    <dbReference type="NCBI Taxonomy" id="375451"/>
    <lineage>
        <taxon>Bacteria</taxon>
        <taxon>Pseudomonadati</taxon>
        <taxon>Pseudomonadota</taxon>
        <taxon>Alphaproteobacteria</taxon>
        <taxon>Rhodobacterales</taxon>
        <taxon>Roseobacteraceae</taxon>
        <taxon>Roseobacter</taxon>
    </lineage>
</organism>
<dbReference type="SMART" id="SM00758">
    <property type="entry name" value="PA14"/>
    <property type="match status" value="2"/>
</dbReference>
<evidence type="ECO:0000313" key="4">
    <source>
        <dbReference type="Proteomes" id="UP000007029"/>
    </source>
</evidence>
<feature type="region of interest" description="Disordered" evidence="1">
    <location>
        <begin position="815"/>
        <end position="845"/>
    </location>
</feature>
<dbReference type="Pfam" id="PF07691">
    <property type="entry name" value="PA14"/>
    <property type="match status" value="2"/>
</dbReference>
<feature type="region of interest" description="Disordered" evidence="1">
    <location>
        <begin position="20"/>
        <end position="117"/>
    </location>
</feature>
<protein>
    <submittedName>
        <fullName evidence="3">Conserved domain protein</fullName>
    </submittedName>
</protein>
<dbReference type="Proteomes" id="UP000007029">
    <property type="component" value="Chromosome"/>
</dbReference>
<dbReference type="SUPFAM" id="SSF56988">
    <property type="entry name" value="Anthrax protective antigen"/>
    <property type="match status" value="2"/>
</dbReference>
<name>Q161Z7_ROSDO</name>
<dbReference type="InterPro" id="IPR011658">
    <property type="entry name" value="PA14_dom"/>
</dbReference>
<dbReference type="EMBL" id="CP000362">
    <property type="protein sequence ID" value="ABG33196.1"/>
    <property type="molecule type" value="Genomic_DNA"/>
</dbReference>
<evidence type="ECO:0000259" key="2">
    <source>
        <dbReference type="PROSITE" id="PS51820"/>
    </source>
</evidence>
<feature type="domain" description="PA14" evidence="2">
    <location>
        <begin position="550"/>
        <end position="697"/>
    </location>
</feature>
<evidence type="ECO:0000256" key="1">
    <source>
        <dbReference type="SAM" id="MobiDB-lite"/>
    </source>
</evidence>
<dbReference type="Gene3D" id="3.90.182.10">
    <property type="entry name" value="Toxin - Anthrax Protective Antigen,domain 1"/>
    <property type="match status" value="2"/>
</dbReference>
<dbReference type="eggNOG" id="COG2931">
    <property type="taxonomic scope" value="Bacteria"/>
</dbReference>
<dbReference type="PROSITE" id="PS51820">
    <property type="entry name" value="PA14"/>
    <property type="match status" value="2"/>
</dbReference>
<accession>Q161Z7</accession>
<dbReference type="STRING" id="375451.RD1_3724"/>
<proteinExistence type="predicted"/>
<gene>
    <name evidence="3" type="ordered locus">RD1_3724</name>
</gene>
<feature type="domain" description="PA14" evidence="2">
    <location>
        <begin position="291"/>
        <end position="438"/>
    </location>
</feature>
<dbReference type="CDD" id="cd11304">
    <property type="entry name" value="Cadherin_repeat"/>
    <property type="match status" value="1"/>
</dbReference>
<sequence>MFLSCCPKLTWEVQMVDDDYADGSQGAPQSDAEDLKKKVAEQSLKSAGQVYEDPARGSLHYGKDEDPETANEAFLDGAAPLIPQQGGAEDTIASQSELGTGPTPDLPANAAGPGASEFSYTEGALSLTDAAPHSSANRSARAGENLDIPQVTSAQSPAAVIDQEEGMVAQMGQRQLPAGGQMSAETTQSQGSEDAAPEAVHLSNAAIAENVEGAVLGRLSVSDADVGDVHRFSVSDDRFEILEGVVKLKEGESLSMDDAASLTLEITAVDSAGGTVTEQFSVNVVDMPEVSLDAGFHARYFDVDQTLRKLDDIDWSAEPTHRELVEHIDYTNGRGSFWEGGATDTFGAQISGNIEVEEGGTFNFFMGGDDGVVLYVNGIEVIEDDGLHSYRTRSGEIDLEPGTHVIEIRYFENYGHAGLKLEWEGPGIEGRELVTTPPVDDLQTVTGMPLSVRLDIEQGYENTSHTIKGLPDGSIVQLGDQLVEVGETGSIDISGKDVSVVQITPPVDFTGDVSAILKTTVTLEGGGVATSQTPMGFKVNALDMYTPELDVQTGFKATYFDVDHSLSALDQIDWSGTPTHEEVVGEIDYENGAGSFWEGGPKDTFGARITGDVTVEEGGVYNFYLGGDDGVVLYVNGEEVVEDDGLHSFRTRAGEIELEPGTHEIEIRYFENHGVAGLKLEWDGPGTNGRELVQADSDLTAEQNGAIDIRLDTSGFMSHGPATLSGLPADTILVSGDMTAVADGNDVVLEGWNLDLIEVMPPPGFLGDINVDVSVPSYALNGSEQEVSTSFQISVVTDEQSLERNGGQEDLVLLEQSDDSEQTSGWSADATDGGRDSSSGDDDILDEAVASGQGAEQTFEVAETYERQDW</sequence>
<dbReference type="KEGG" id="rde:RD1_3724"/>
<dbReference type="InterPro" id="IPR037524">
    <property type="entry name" value="PA14/GLEYA"/>
</dbReference>
<evidence type="ECO:0000313" key="3">
    <source>
        <dbReference type="EMBL" id="ABG33196.1"/>
    </source>
</evidence>
<feature type="region of interest" description="Disordered" evidence="1">
    <location>
        <begin position="131"/>
        <end position="156"/>
    </location>
</feature>
<dbReference type="AlphaFoldDB" id="Q161Z7"/>
<dbReference type="HOGENOM" id="CLU_333407_0_0_5"/>
<feature type="compositionally biased region" description="Polar residues" evidence="1">
    <location>
        <begin position="183"/>
        <end position="192"/>
    </location>
</feature>
<feature type="region of interest" description="Disordered" evidence="1">
    <location>
        <begin position="175"/>
        <end position="196"/>
    </location>
</feature>
<dbReference type="eggNOG" id="COG2133">
    <property type="taxonomic scope" value="Bacteria"/>
</dbReference>